<dbReference type="Gene3D" id="3.30.750.170">
    <property type="match status" value="1"/>
</dbReference>
<feature type="domain" description="Tail specific protease" evidence="2">
    <location>
        <begin position="203"/>
        <end position="413"/>
    </location>
</feature>
<keyword evidence="4" id="KW-1185">Reference proteome</keyword>
<evidence type="ECO:0000256" key="1">
    <source>
        <dbReference type="SAM" id="MobiDB-lite"/>
    </source>
</evidence>
<comment type="caution">
    <text evidence="3">The sequence shown here is derived from an EMBL/GenBank/DDBJ whole genome shotgun (WGS) entry which is preliminary data.</text>
</comment>
<dbReference type="Pfam" id="PF03572">
    <property type="entry name" value="Peptidase_S41"/>
    <property type="match status" value="1"/>
</dbReference>
<dbReference type="Proteomes" id="UP000546200">
    <property type="component" value="Unassembled WGS sequence"/>
</dbReference>
<feature type="compositionally biased region" description="Pro residues" evidence="1">
    <location>
        <begin position="26"/>
        <end position="38"/>
    </location>
</feature>
<evidence type="ECO:0000313" key="4">
    <source>
        <dbReference type="Proteomes" id="UP000546200"/>
    </source>
</evidence>
<dbReference type="InterPro" id="IPR036034">
    <property type="entry name" value="PDZ_sf"/>
</dbReference>
<dbReference type="InterPro" id="IPR005151">
    <property type="entry name" value="Tail-specific_protease"/>
</dbReference>
<evidence type="ECO:0000259" key="2">
    <source>
        <dbReference type="SMART" id="SM00245"/>
    </source>
</evidence>
<keyword evidence="3" id="KW-0645">Protease</keyword>
<reference evidence="3 4" key="1">
    <citation type="submission" date="2020-08" db="EMBL/GenBank/DDBJ databases">
        <title>Genomic Encyclopedia of Type Strains, Phase IV (KMG-IV): sequencing the most valuable type-strain genomes for metagenomic binning, comparative biology and taxonomic classification.</title>
        <authorList>
            <person name="Goeker M."/>
        </authorList>
    </citation>
    <scope>NUCLEOTIDE SEQUENCE [LARGE SCALE GENOMIC DNA]</scope>
    <source>
        <strain evidence="3 4">DSM 100044</strain>
    </source>
</reference>
<accession>A0A7W9BAG4</accession>
<feature type="region of interest" description="Disordered" evidence="1">
    <location>
        <begin position="11"/>
        <end position="44"/>
    </location>
</feature>
<dbReference type="SUPFAM" id="SSF52096">
    <property type="entry name" value="ClpP/crotonase"/>
    <property type="match status" value="1"/>
</dbReference>
<dbReference type="Pfam" id="PF18294">
    <property type="entry name" value="Pept_S41_N"/>
    <property type="match status" value="1"/>
</dbReference>
<dbReference type="GO" id="GO:0004175">
    <property type="term" value="F:endopeptidase activity"/>
    <property type="evidence" value="ECO:0007669"/>
    <property type="project" value="TreeGrafter"/>
</dbReference>
<dbReference type="PANTHER" id="PTHR32060">
    <property type="entry name" value="TAIL-SPECIFIC PROTEASE"/>
    <property type="match status" value="1"/>
</dbReference>
<dbReference type="CDD" id="cd07561">
    <property type="entry name" value="Peptidase_S41_CPP_like"/>
    <property type="match status" value="1"/>
</dbReference>
<dbReference type="RefSeq" id="WP_184054087.1">
    <property type="nucleotide sequence ID" value="NZ_JACIJK010000001.1"/>
</dbReference>
<name>A0A7W9BAG4_9SPHN</name>
<dbReference type="AlphaFoldDB" id="A0A7W9BAG4"/>
<dbReference type="EMBL" id="JACIJK010000001">
    <property type="protein sequence ID" value="MBB5713607.1"/>
    <property type="molecule type" value="Genomic_DNA"/>
</dbReference>
<dbReference type="GO" id="GO:0008236">
    <property type="term" value="F:serine-type peptidase activity"/>
    <property type="evidence" value="ECO:0007669"/>
    <property type="project" value="InterPro"/>
</dbReference>
<dbReference type="Gene3D" id="2.30.42.10">
    <property type="match status" value="1"/>
</dbReference>
<dbReference type="Gene3D" id="3.90.226.10">
    <property type="entry name" value="2-enoyl-CoA Hydratase, Chain A, domain 1"/>
    <property type="match status" value="1"/>
</dbReference>
<evidence type="ECO:0000313" key="3">
    <source>
        <dbReference type="EMBL" id="MBB5713607.1"/>
    </source>
</evidence>
<keyword evidence="3" id="KW-0378">Hydrolase</keyword>
<sequence length="478" mass="50067">MALAATLSACGGGGGSGGGATLTGPTPSPSATPTPTPAPTSTAAGCTLRERQDWVLAQMKEWYLFPETLPTSLDPNGYSSVDTYLDALTQTARSQNKDRYFTYLTSIADENAYYDSGSSAGIGVRLALDTSGRLFITEAFEGGTGFAAGMDRGTELVAIGTSSDNLRTVTSLYAGGGVSAVSDALGPDSVGTTRVFQFRNTDGTVRTASVAKQEFSLTPVSSRYGAQIINDGGRRIGYVNLRTFISTADPALRSAFASFKSAGVSDIVVDMRYNGGGLISIAELLTNLLGGGRSNSDVQAYTSFRPEKASNDETTNFTVQPQSVAPTRVAFIGTHSTASASEYVINAFTPYLHSASALIGTNTYGKPVGQIALDRPACDDRLRVISFSLQNAARQGAYFNGLAGYVEASCQAGDDIAFQLGDPREASTRAALDFIEGKPCTRIATATSGTQSLNSAVRRDLLTPDRPSTAQRETPGLF</sequence>
<dbReference type="PANTHER" id="PTHR32060:SF22">
    <property type="entry name" value="CARBOXYL-TERMINAL-PROCESSING PEPTIDASE 3, CHLOROPLASTIC"/>
    <property type="match status" value="1"/>
</dbReference>
<feature type="compositionally biased region" description="Gly residues" evidence="1">
    <location>
        <begin position="11"/>
        <end position="21"/>
    </location>
</feature>
<dbReference type="InterPro" id="IPR041613">
    <property type="entry name" value="Pept_S41_N"/>
</dbReference>
<proteinExistence type="predicted"/>
<organism evidence="3 4">
    <name type="scientific">Sphingomonas aerophila</name>
    <dbReference type="NCBI Taxonomy" id="1344948"/>
    <lineage>
        <taxon>Bacteria</taxon>
        <taxon>Pseudomonadati</taxon>
        <taxon>Pseudomonadota</taxon>
        <taxon>Alphaproteobacteria</taxon>
        <taxon>Sphingomonadales</taxon>
        <taxon>Sphingomonadaceae</taxon>
        <taxon>Sphingomonas</taxon>
    </lineage>
</organism>
<dbReference type="SMART" id="SM00245">
    <property type="entry name" value="TSPc"/>
    <property type="match status" value="1"/>
</dbReference>
<gene>
    <name evidence="3" type="ORF">FHS94_000426</name>
</gene>
<protein>
    <submittedName>
        <fullName evidence="3">C-terminal processing protease CtpA/Prc</fullName>
    </submittedName>
</protein>
<dbReference type="GO" id="GO:0006508">
    <property type="term" value="P:proteolysis"/>
    <property type="evidence" value="ECO:0007669"/>
    <property type="project" value="UniProtKB-KW"/>
</dbReference>
<dbReference type="InterPro" id="IPR029045">
    <property type="entry name" value="ClpP/crotonase-like_dom_sf"/>
</dbReference>